<dbReference type="Proteomes" id="UP000295499">
    <property type="component" value="Unassembled WGS sequence"/>
</dbReference>
<dbReference type="OrthoDB" id="9766816at2"/>
<evidence type="ECO:0000313" key="3">
    <source>
        <dbReference type="Proteomes" id="UP000295499"/>
    </source>
</evidence>
<evidence type="ECO:0000259" key="1">
    <source>
        <dbReference type="Pfam" id="PF22607"/>
    </source>
</evidence>
<dbReference type="PANTHER" id="PTHR47469:SF2">
    <property type="entry name" value="OS06G0597600 PROTEIN"/>
    <property type="match status" value="1"/>
</dbReference>
<name>A0A4V6PSE8_9SPHI</name>
<dbReference type="EMBL" id="SNWM01000002">
    <property type="protein sequence ID" value="TDO22928.1"/>
    <property type="molecule type" value="Genomic_DNA"/>
</dbReference>
<proteinExistence type="predicted"/>
<sequence length="370" mass="40731">MKVAIIGGSIGGLITGIALRKIGYQVDIYERSALAMEDRGAGLVIQPGLMNYMVATGISSNELFGVPATERQILNDRGHAAYKYENDTSFTSWNYLWKQLKDYFPESHYHYGHRVTGIHQEAAQVTATFFDGKTSTTDLLIGADGYSSVVREHILPGIEPIYSGYVAFRGLIAEKDLTDAEVEFFSNKFTLYPYSNSHLLAYLVPGNHGELNKGERQLNWVWYLNKNAVEHQRVMTDKDGRLRQFSVPATFLSAGNIKALKDRAQQELPEILAQRVLQTANPFVQSIVDMKVPRMYQGSVVILGDAASVVRPHTASGTAKAYEDAVGLAAALSGNETLGNALKSWDVIQRAYADELIAYGKKLARGSGLG</sequence>
<dbReference type="RefSeq" id="WP_133554691.1">
    <property type="nucleotide sequence ID" value="NZ_SNWM01000002.1"/>
</dbReference>
<dbReference type="InterPro" id="IPR054707">
    <property type="entry name" value="DhpH_subs-bd"/>
</dbReference>
<evidence type="ECO:0000313" key="2">
    <source>
        <dbReference type="EMBL" id="TDO22928.1"/>
    </source>
</evidence>
<organism evidence="2 3">
    <name type="scientific">Pedobacter duraquae</name>
    <dbReference type="NCBI Taxonomy" id="425511"/>
    <lineage>
        <taxon>Bacteria</taxon>
        <taxon>Pseudomonadati</taxon>
        <taxon>Bacteroidota</taxon>
        <taxon>Sphingobacteriia</taxon>
        <taxon>Sphingobacteriales</taxon>
        <taxon>Sphingobacteriaceae</taxon>
        <taxon>Pedobacter</taxon>
    </lineage>
</organism>
<dbReference type="AlphaFoldDB" id="A0A4V6PSE8"/>
<gene>
    <name evidence="2" type="ORF">CLV32_1913</name>
</gene>
<dbReference type="PRINTS" id="PR00420">
    <property type="entry name" value="RNGMNOXGNASE"/>
</dbReference>
<feature type="domain" description="2,6-dihydroxypyridine 3-monooxygenase substrate binding" evidence="1">
    <location>
        <begin position="162"/>
        <end position="289"/>
    </location>
</feature>
<dbReference type="InterPro" id="IPR036188">
    <property type="entry name" value="FAD/NAD-bd_sf"/>
</dbReference>
<dbReference type="PANTHER" id="PTHR47469">
    <property type="entry name" value="MONOOXYGENASE-LIKE"/>
    <property type="match status" value="1"/>
</dbReference>
<keyword evidence="3" id="KW-1185">Reference proteome</keyword>
<dbReference type="SUPFAM" id="SSF51905">
    <property type="entry name" value="FAD/NAD(P)-binding domain"/>
    <property type="match status" value="1"/>
</dbReference>
<dbReference type="Pfam" id="PF22607">
    <property type="entry name" value="FAD_binding-like"/>
    <property type="match status" value="1"/>
</dbReference>
<dbReference type="SUPFAM" id="SSF54373">
    <property type="entry name" value="FAD-linked reductases, C-terminal domain"/>
    <property type="match status" value="1"/>
</dbReference>
<dbReference type="NCBIfam" id="NF005566">
    <property type="entry name" value="PRK07236.1"/>
    <property type="match status" value="1"/>
</dbReference>
<reference evidence="2 3" key="1">
    <citation type="submission" date="2019-03" db="EMBL/GenBank/DDBJ databases">
        <title>Genomic Encyclopedia of Archaeal and Bacterial Type Strains, Phase II (KMG-II): from individual species to whole genera.</title>
        <authorList>
            <person name="Goeker M."/>
        </authorList>
    </citation>
    <scope>NUCLEOTIDE SEQUENCE [LARGE SCALE GENOMIC DNA]</scope>
    <source>
        <strain evidence="2 3">DSM 19034</strain>
    </source>
</reference>
<dbReference type="Gene3D" id="3.50.50.60">
    <property type="entry name" value="FAD/NAD(P)-binding domain"/>
    <property type="match status" value="2"/>
</dbReference>
<dbReference type="InterPro" id="IPR053212">
    <property type="entry name" value="DHP_3-monooxygenase"/>
</dbReference>
<protein>
    <submittedName>
        <fullName evidence="2">2-polyprenyl-6-methoxyphenol hydroxylase-like FAD-dependent oxidoreductase</fullName>
    </submittedName>
</protein>
<comment type="caution">
    <text evidence="2">The sequence shown here is derived from an EMBL/GenBank/DDBJ whole genome shotgun (WGS) entry which is preliminary data.</text>
</comment>
<accession>A0A4V6PSE8</accession>